<dbReference type="InterPro" id="IPR036465">
    <property type="entry name" value="vWFA_dom_sf"/>
</dbReference>
<proteinExistence type="predicted"/>
<dbReference type="EMBL" id="CP013342">
    <property type="protein sequence ID" value="AMU94325.1"/>
    <property type="molecule type" value="Genomic_DNA"/>
</dbReference>
<feature type="domain" description="VWFA" evidence="2">
    <location>
        <begin position="150"/>
        <end position="209"/>
    </location>
</feature>
<dbReference type="InterPro" id="IPR002035">
    <property type="entry name" value="VWF_A"/>
</dbReference>
<protein>
    <recommendedName>
        <fullName evidence="2">VWFA domain-containing protein</fullName>
    </recommendedName>
</protein>
<name>A0A142VYH3_9SPHN</name>
<evidence type="ECO:0000259" key="2">
    <source>
        <dbReference type="PROSITE" id="PS50234"/>
    </source>
</evidence>
<dbReference type="Pfam" id="PF13400">
    <property type="entry name" value="Tad"/>
    <property type="match status" value="1"/>
</dbReference>
<dbReference type="RefSeq" id="WP_062901234.1">
    <property type="nucleotide sequence ID" value="NZ_CP013342.1"/>
</dbReference>
<reference evidence="3 4" key="2">
    <citation type="journal article" date="2016" name="Genome Announc.">
        <title>Complete Genome Sequence of Sphingopyxis terrae Strain 203-1 (NBRC 111660), a Polyethylene Glycol Degrader.</title>
        <authorList>
            <person name="Ohtsubo Y."/>
            <person name="Nonoyama S."/>
            <person name="Nagata Y."/>
            <person name="Numata M."/>
            <person name="Tsuchikane K."/>
            <person name="Hosoyama A."/>
            <person name="Yamazoe A."/>
            <person name="Tsuda M."/>
            <person name="Fujita N."/>
            <person name="Kawai F."/>
        </authorList>
    </citation>
    <scope>NUCLEOTIDE SEQUENCE [LARGE SCALE GENOMIC DNA]</scope>
    <source>
        <strain evidence="3 4">203-1</strain>
    </source>
</reference>
<evidence type="ECO:0000313" key="4">
    <source>
        <dbReference type="Proteomes" id="UP000076234"/>
    </source>
</evidence>
<dbReference type="InterPro" id="IPR028087">
    <property type="entry name" value="Tad_N"/>
</dbReference>
<feature type="compositionally biased region" description="Low complexity" evidence="1">
    <location>
        <begin position="446"/>
        <end position="470"/>
    </location>
</feature>
<dbReference type="PROSITE" id="PS50234">
    <property type="entry name" value="VWFA"/>
    <property type="match status" value="1"/>
</dbReference>
<accession>A0A142VYH3</accession>
<dbReference type="Gene3D" id="3.40.50.410">
    <property type="entry name" value="von Willebrand factor, type A domain"/>
    <property type="match status" value="2"/>
</dbReference>
<dbReference type="Proteomes" id="UP000076234">
    <property type="component" value="Chromosome"/>
</dbReference>
<dbReference type="KEGG" id="ster:AOA14_06860"/>
<dbReference type="STRING" id="1219058.AOA14_06860"/>
<dbReference type="SUPFAM" id="SSF53300">
    <property type="entry name" value="vWA-like"/>
    <property type="match status" value="1"/>
</dbReference>
<gene>
    <name evidence="3" type="ORF">AOA14_06860</name>
</gene>
<feature type="compositionally biased region" description="Polar residues" evidence="1">
    <location>
        <begin position="282"/>
        <end position="306"/>
    </location>
</feature>
<feature type="region of interest" description="Disordered" evidence="1">
    <location>
        <begin position="441"/>
        <end position="470"/>
    </location>
</feature>
<feature type="region of interest" description="Disordered" evidence="1">
    <location>
        <begin position="267"/>
        <end position="310"/>
    </location>
</feature>
<evidence type="ECO:0000256" key="1">
    <source>
        <dbReference type="SAM" id="MobiDB-lite"/>
    </source>
</evidence>
<organism evidence="3 4">
    <name type="scientific">Sphingopyxis terrae subsp. terrae NBRC 15098</name>
    <dbReference type="NCBI Taxonomy" id="1219058"/>
    <lineage>
        <taxon>Bacteria</taxon>
        <taxon>Pseudomonadati</taxon>
        <taxon>Pseudomonadota</taxon>
        <taxon>Alphaproteobacteria</taxon>
        <taxon>Sphingomonadales</taxon>
        <taxon>Sphingomonadaceae</taxon>
        <taxon>Sphingopyxis</taxon>
    </lineage>
</organism>
<dbReference type="AlphaFoldDB" id="A0A142VYH3"/>
<evidence type="ECO:0000313" key="3">
    <source>
        <dbReference type="EMBL" id="AMU94325.1"/>
    </source>
</evidence>
<sequence length="658" mass="70810">MRGTVFSRLRAGISTICRDTRGNTMMLTAGALVPIVALVGSGVDIGRAYMAELRLQQACDAGVLAGRRAMQGGDYDSNAEGEANKMFAFNFPSGMYASSGVDFKSKAQGTSNVVGEAKVTLPTDIMKIFGTKQFDLAVNCTAKLEISNADIMMVLDVTGSMATTNSGDTVNRISALKTATMNFFDTLTTADIGDGRLRFGVVPYSSSANVGQILYAKNPDWLSNNVLLPSRTPIFKITYGNGQTVENGSSTGNVSYGSWSNVSTVSGQNSSSCGNLEPPADTTPSPSGSPTVNQTGQTFDSNGNRVTTNNSSQTYTYYNYQYTWSSNRCRLQRRVATYTRTSTTTTTEEPIQTFDNKYRYEDRVFDVTQAKAGSAIVTDTGDSGTNYSATWGGCVMERETVAFGPTQTAPAGARDMDVDSAPTSDDGTKWKVLIPEIAFPRAKNPSTSGTTSSLNVSSSSVSSDSTSGGSWQRYSKYWSSGWGVCPAPSMKLTTMTASDRSSFNTYINALQPVGGTYHDSGMVWGIRLLSPDGMFADENAEAPNKRPISRHIVFMTDGDMSANMGNLTFQGYEWTMQRVGGTSDSNLTDRHNNRFLQLCEKAKAKNITIWVVGFGTSLNSQLTTCATPGKAYEASNASQLNDNFQAIARQISKLRLSQ</sequence>
<reference evidence="4" key="1">
    <citation type="submission" date="2015-11" db="EMBL/GenBank/DDBJ databases">
        <title>Complete genome sequence of a polyethylene glycol-degrading strain Sphingopyxis terrae strain 203-1 (NBRC 15098).</title>
        <authorList>
            <person name="Yoshiyuki O."/>
            <person name="Shouta N."/>
            <person name="Nagata Y."/>
            <person name="Numata M."/>
            <person name="Tsuchikane K."/>
            <person name="Hosoyama A."/>
            <person name="Yamazoe A."/>
            <person name="Tsuda M."/>
            <person name="Fujita N."/>
            <person name="Kawai F."/>
        </authorList>
    </citation>
    <scope>NUCLEOTIDE SEQUENCE [LARGE SCALE GENOMIC DNA]</scope>
    <source>
        <strain evidence="4">203-1</strain>
    </source>
</reference>